<feature type="domain" description="Aminotransferase-like plant mobile" evidence="2">
    <location>
        <begin position="231"/>
        <end position="282"/>
    </location>
</feature>
<evidence type="ECO:0000313" key="3">
    <source>
        <dbReference type="EMBL" id="SPD32314.1"/>
    </source>
</evidence>
<dbReference type="GO" id="GO:0010073">
    <property type="term" value="P:meristem maintenance"/>
    <property type="evidence" value="ECO:0007669"/>
    <property type="project" value="InterPro"/>
</dbReference>
<reference evidence="3" key="1">
    <citation type="submission" date="2018-02" db="EMBL/GenBank/DDBJ databases">
        <authorList>
            <person name="Cohen D.B."/>
            <person name="Kent A.D."/>
        </authorList>
    </citation>
    <scope>NUCLEOTIDE SEQUENCE</scope>
</reference>
<accession>A0A2N9J6U2</accession>
<feature type="region of interest" description="Disordered" evidence="1">
    <location>
        <begin position="522"/>
        <end position="623"/>
    </location>
</feature>
<dbReference type="EMBL" id="OIVN01006398">
    <property type="protein sequence ID" value="SPD32314.1"/>
    <property type="molecule type" value="Genomic_DNA"/>
</dbReference>
<dbReference type="AlphaFoldDB" id="A0A2N9J6U2"/>
<feature type="region of interest" description="Disordered" evidence="1">
    <location>
        <begin position="871"/>
        <end position="894"/>
    </location>
</feature>
<dbReference type="Pfam" id="PF10536">
    <property type="entry name" value="PMD"/>
    <property type="match status" value="1"/>
</dbReference>
<organism evidence="3">
    <name type="scientific">Fagus sylvatica</name>
    <name type="common">Beechnut</name>
    <dbReference type="NCBI Taxonomy" id="28930"/>
    <lineage>
        <taxon>Eukaryota</taxon>
        <taxon>Viridiplantae</taxon>
        <taxon>Streptophyta</taxon>
        <taxon>Embryophyta</taxon>
        <taxon>Tracheophyta</taxon>
        <taxon>Spermatophyta</taxon>
        <taxon>Magnoliopsida</taxon>
        <taxon>eudicotyledons</taxon>
        <taxon>Gunneridae</taxon>
        <taxon>Pentapetalae</taxon>
        <taxon>rosids</taxon>
        <taxon>fabids</taxon>
        <taxon>Fagales</taxon>
        <taxon>Fagaceae</taxon>
        <taxon>Fagus</taxon>
    </lineage>
</organism>
<feature type="compositionally biased region" description="Polar residues" evidence="1">
    <location>
        <begin position="874"/>
        <end position="888"/>
    </location>
</feature>
<dbReference type="PANTHER" id="PTHR46033">
    <property type="entry name" value="PROTEIN MAIN-LIKE 2"/>
    <property type="match status" value="1"/>
</dbReference>
<dbReference type="InterPro" id="IPR019557">
    <property type="entry name" value="AminoTfrase-like_pln_mobile"/>
</dbReference>
<feature type="compositionally biased region" description="Basic and acidic residues" evidence="1">
    <location>
        <begin position="112"/>
        <end position="121"/>
    </location>
</feature>
<evidence type="ECO:0000256" key="1">
    <source>
        <dbReference type="SAM" id="MobiDB-lite"/>
    </source>
</evidence>
<feature type="compositionally biased region" description="Basic and acidic residues" evidence="1">
    <location>
        <begin position="528"/>
        <end position="542"/>
    </location>
</feature>
<dbReference type="PANTHER" id="PTHR46033:SF80">
    <property type="entry name" value="PROTEIN MAIN-LIKE 2-LIKE"/>
    <property type="match status" value="1"/>
</dbReference>
<name>A0A2N9J6U2_FAGSY</name>
<sequence>MDSPTSKPFFLSSMLRMSKDHRSVGLRRSLPLDGVSFDGHGSFLSLLHSWFVFSITSLFPADAAADVLLEVSMVTVGFHYLSMASSSTTPPASSNFPTHHRRAIRDPNGGVDDVHRRDGGRLHGSSLRSRRSRAHGSLLYLRRSQRPQGGLHWDWTVTGSEVVVDRAWVPCLDEISELLIQKGDIRPVPINFEFPCAASKDWSHWVDLAILDSEFWDSLRKADVHWSVLISRSCNMFRDTEPLREVLRRWCPATHTFFFAWGELTLTLEDIVNHWMLPILGELSPSGHLYSQLDLLHDCEVEGDSCYILLATFNTTVLQTFLWEHSVNYLFIAKDKVAAWSNFSDLLQRFLDRFPNFQNNLPLVYHWVGLKTRDHDFVASLDFEENVLLRPYGDDYPGFTCVSVFNRFNQPTSLIYELRAEDYLEFSISVYREPRRVKRQFGLDQDVTVSPREAGPSSPSLAPFIDSRAFAYWEGKLMDNNKKLGFAEWDETRNGWIAYTTHFLEGWKESVHIVEEHLIMPSKRGKGSKRDTPVDPTVEKGSKKPAPSPKKTSSTKIKAGKKNGSAVPIPRPERRSKSAAAPSSKAGKKSVASRPSKGQRKAGTSSSSSDKEQPSIALTRSPSGRKKFVAPLFPFDAATRMRSKSGFKDSDMAVDDIFTSYFDRGDPLIAAANQGDDMGRSFAGDSEIDIGSTEGSHSISSDTFFDVAPAPMHEEQMMSARSAVDAGDVLETGELNTESHDLAIVTHAGHSFEHGCGDSDAVDPDVVLLSFSVPNILIHIFVGSGSFMAHVMEGVSLFRAYPPSSVSFLLSGIIIPASKYGSVMFPQLVGSPLLVKFLCSEVIRTQNFAAEEPVVDLVAAPEVHGNIESAVSDGAQTEGTSSPTTVAPTSGEHLDNIGTGDAIHMSERNVGAEATGKITAVGHLSKSTAGTDPNVGIDALSSEIAYFFKEFNRKTHNPHPEQHFWNFNGPLLWWLLGPK</sequence>
<proteinExistence type="predicted"/>
<protein>
    <recommendedName>
        <fullName evidence="2">Aminotransferase-like plant mobile domain-containing protein</fullName>
    </recommendedName>
</protein>
<feature type="compositionally biased region" description="Low complexity" evidence="1">
    <location>
        <begin position="578"/>
        <end position="593"/>
    </location>
</feature>
<dbReference type="InterPro" id="IPR044824">
    <property type="entry name" value="MAIN-like"/>
</dbReference>
<feature type="region of interest" description="Disordered" evidence="1">
    <location>
        <begin position="86"/>
        <end position="130"/>
    </location>
</feature>
<gene>
    <name evidence="3" type="ORF">FSB_LOCUS60196</name>
</gene>
<evidence type="ECO:0000259" key="2">
    <source>
        <dbReference type="Pfam" id="PF10536"/>
    </source>
</evidence>